<accession>A0A915J1W3</accession>
<proteinExistence type="predicted"/>
<protein>
    <submittedName>
        <fullName evidence="2">Uncharacterized protein</fullName>
    </submittedName>
</protein>
<evidence type="ECO:0000313" key="1">
    <source>
        <dbReference type="Proteomes" id="UP000887565"/>
    </source>
</evidence>
<dbReference type="WBParaSite" id="nRc.2.0.1.t20446-RA">
    <property type="protein sequence ID" value="nRc.2.0.1.t20446-RA"/>
    <property type="gene ID" value="nRc.2.0.1.g20446"/>
</dbReference>
<sequence length="99" mass="11573">MIGCTFHHFDPLTQMHQAVHSQRAHMRLAHHTHGANACAYNNGAYENRRNWLGRKWGRQLKSAHVVTNPMKEMRALQGYSNPPEEITRLLQNRTLQKQF</sequence>
<reference evidence="2" key="1">
    <citation type="submission" date="2022-11" db="UniProtKB">
        <authorList>
            <consortium name="WormBaseParasite"/>
        </authorList>
    </citation>
    <scope>IDENTIFICATION</scope>
</reference>
<evidence type="ECO:0000313" key="2">
    <source>
        <dbReference type="WBParaSite" id="nRc.2.0.1.t20446-RA"/>
    </source>
</evidence>
<organism evidence="1 2">
    <name type="scientific">Romanomermis culicivorax</name>
    <name type="common">Nematode worm</name>
    <dbReference type="NCBI Taxonomy" id="13658"/>
    <lineage>
        <taxon>Eukaryota</taxon>
        <taxon>Metazoa</taxon>
        <taxon>Ecdysozoa</taxon>
        <taxon>Nematoda</taxon>
        <taxon>Enoplea</taxon>
        <taxon>Dorylaimia</taxon>
        <taxon>Mermithida</taxon>
        <taxon>Mermithoidea</taxon>
        <taxon>Mermithidae</taxon>
        <taxon>Romanomermis</taxon>
    </lineage>
</organism>
<keyword evidence="1" id="KW-1185">Reference proteome</keyword>
<name>A0A915J1W3_ROMCU</name>
<dbReference type="AlphaFoldDB" id="A0A915J1W3"/>
<dbReference type="Proteomes" id="UP000887565">
    <property type="component" value="Unplaced"/>
</dbReference>